<evidence type="ECO:0000256" key="2">
    <source>
        <dbReference type="SAM" id="SignalP"/>
    </source>
</evidence>
<dbReference type="STRING" id="1033731.SAMN05444145_105120"/>
<feature type="chain" id="PRO_5010336382" evidence="2">
    <location>
        <begin position="36"/>
        <end position="57"/>
    </location>
</feature>
<keyword evidence="4" id="KW-1185">Reference proteome</keyword>
<accession>A0A1H4D2G0</accession>
<dbReference type="Proteomes" id="UP000183253">
    <property type="component" value="Unassembled WGS sequence"/>
</dbReference>
<feature type="region of interest" description="Disordered" evidence="1">
    <location>
        <begin position="34"/>
        <end position="57"/>
    </location>
</feature>
<dbReference type="EMBL" id="FNRI01000005">
    <property type="protein sequence ID" value="SEA66827.1"/>
    <property type="molecule type" value="Genomic_DNA"/>
</dbReference>
<evidence type="ECO:0000313" key="3">
    <source>
        <dbReference type="EMBL" id="SEA66827.1"/>
    </source>
</evidence>
<protein>
    <submittedName>
        <fullName evidence="3">Uncharacterized protein</fullName>
    </submittedName>
</protein>
<dbReference type="RefSeq" id="WP_244886505.1">
    <property type="nucleotide sequence ID" value="NZ_FNRI01000005.1"/>
</dbReference>
<feature type="compositionally biased region" description="Basic residues" evidence="1">
    <location>
        <begin position="45"/>
        <end position="57"/>
    </location>
</feature>
<evidence type="ECO:0000313" key="4">
    <source>
        <dbReference type="Proteomes" id="UP000183253"/>
    </source>
</evidence>
<sequence>MKVSHRERRMRTGGRFLWAAALLAGLVADPFGAQSASQAQTPPPNKKRAINGRYRAM</sequence>
<feature type="signal peptide" evidence="2">
    <location>
        <begin position="1"/>
        <end position="35"/>
    </location>
</feature>
<dbReference type="AlphaFoldDB" id="A0A1H4D2G0"/>
<reference evidence="3 4" key="1">
    <citation type="submission" date="2016-10" db="EMBL/GenBank/DDBJ databases">
        <authorList>
            <person name="de Groot N.N."/>
        </authorList>
    </citation>
    <scope>NUCLEOTIDE SEQUENCE [LARGE SCALE GENOMIC DNA]</scope>
    <source>
        <strain evidence="3 4">DSM 25383</strain>
    </source>
</reference>
<keyword evidence="2" id="KW-0732">Signal</keyword>
<gene>
    <name evidence="3" type="ORF">SAMN05444145_105120</name>
</gene>
<proteinExistence type="predicted"/>
<organism evidence="3 4">
    <name type="scientific">Alistipes timonensis JC136</name>
    <dbReference type="NCBI Taxonomy" id="1033731"/>
    <lineage>
        <taxon>Bacteria</taxon>
        <taxon>Pseudomonadati</taxon>
        <taxon>Bacteroidota</taxon>
        <taxon>Bacteroidia</taxon>
        <taxon>Bacteroidales</taxon>
        <taxon>Rikenellaceae</taxon>
        <taxon>Alistipes</taxon>
    </lineage>
</organism>
<evidence type="ECO:0000256" key="1">
    <source>
        <dbReference type="SAM" id="MobiDB-lite"/>
    </source>
</evidence>
<name>A0A1H4D2G0_9BACT</name>